<evidence type="ECO:0000256" key="1">
    <source>
        <dbReference type="SAM" id="MobiDB-lite"/>
    </source>
</evidence>
<dbReference type="OrthoDB" id="10042433at2759"/>
<dbReference type="AlphaFoldDB" id="A0A210QHS3"/>
<accession>A0A210QHS3</accession>
<keyword evidence="3" id="KW-1185">Reference proteome</keyword>
<evidence type="ECO:0000313" key="2">
    <source>
        <dbReference type="EMBL" id="OWF48304.1"/>
    </source>
</evidence>
<organism evidence="2 3">
    <name type="scientific">Mizuhopecten yessoensis</name>
    <name type="common">Japanese scallop</name>
    <name type="synonym">Patinopecten yessoensis</name>
    <dbReference type="NCBI Taxonomy" id="6573"/>
    <lineage>
        <taxon>Eukaryota</taxon>
        <taxon>Metazoa</taxon>
        <taxon>Spiralia</taxon>
        <taxon>Lophotrochozoa</taxon>
        <taxon>Mollusca</taxon>
        <taxon>Bivalvia</taxon>
        <taxon>Autobranchia</taxon>
        <taxon>Pteriomorphia</taxon>
        <taxon>Pectinida</taxon>
        <taxon>Pectinoidea</taxon>
        <taxon>Pectinidae</taxon>
        <taxon>Mizuhopecten</taxon>
    </lineage>
</organism>
<comment type="caution">
    <text evidence="2">The sequence shown here is derived from an EMBL/GenBank/DDBJ whole genome shotgun (WGS) entry which is preliminary data.</text>
</comment>
<dbReference type="Proteomes" id="UP000242188">
    <property type="component" value="Unassembled WGS sequence"/>
</dbReference>
<evidence type="ECO:0000313" key="3">
    <source>
        <dbReference type="Proteomes" id="UP000242188"/>
    </source>
</evidence>
<feature type="compositionally biased region" description="Basic and acidic residues" evidence="1">
    <location>
        <begin position="88"/>
        <end position="122"/>
    </location>
</feature>
<sequence length="288" mass="33220">MFPKAANYYEVLEILKTEFGCDDDACENVLLDMNNREIESPDDFTILEYIKSHKKYAGTTRIYLGVRESVANDEIKDAETPSSETDPSTERDDHTSESTESKSERDDQTSKSTDPKSERDDQTSESTEDGHLLASSSEETRDDYFKDVLDFVREEQQEERKRGIMDLDGGERFDIDTRIFCPVHAVNPKVILFQEKNGNKYKKITNAYGDFFCIPQDDMEEFDRFCKTLNVNQLFIVNPPLLYYLHYVHKSENPNVQVAETASKEVWKISEDIAQSFIEWKASIASIC</sequence>
<protein>
    <submittedName>
        <fullName evidence="2">Uncharacterized protein</fullName>
    </submittedName>
</protein>
<gene>
    <name evidence="2" type="ORF">KP79_PYT11843</name>
</gene>
<feature type="region of interest" description="Disordered" evidence="1">
    <location>
        <begin position="73"/>
        <end position="138"/>
    </location>
</feature>
<name>A0A210QHS3_MIZYE</name>
<dbReference type="EMBL" id="NEDP02003604">
    <property type="protein sequence ID" value="OWF48304.1"/>
    <property type="molecule type" value="Genomic_DNA"/>
</dbReference>
<proteinExistence type="predicted"/>
<reference evidence="2 3" key="1">
    <citation type="journal article" date="2017" name="Nat. Ecol. Evol.">
        <title>Scallop genome provides insights into evolution of bilaterian karyotype and development.</title>
        <authorList>
            <person name="Wang S."/>
            <person name="Zhang J."/>
            <person name="Jiao W."/>
            <person name="Li J."/>
            <person name="Xun X."/>
            <person name="Sun Y."/>
            <person name="Guo X."/>
            <person name="Huan P."/>
            <person name="Dong B."/>
            <person name="Zhang L."/>
            <person name="Hu X."/>
            <person name="Sun X."/>
            <person name="Wang J."/>
            <person name="Zhao C."/>
            <person name="Wang Y."/>
            <person name="Wang D."/>
            <person name="Huang X."/>
            <person name="Wang R."/>
            <person name="Lv J."/>
            <person name="Li Y."/>
            <person name="Zhang Z."/>
            <person name="Liu B."/>
            <person name="Lu W."/>
            <person name="Hui Y."/>
            <person name="Liang J."/>
            <person name="Zhou Z."/>
            <person name="Hou R."/>
            <person name="Li X."/>
            <person name="Liu Y."/>
            <person name="Li H."/>
            <person name="Ning X."/>
            <person name="Lin Y."/>
            <person name="Zhao L."/>
            <person name="Xing Q."/>
            <person name="Dou J."/>
            <person name="Li Y."/>
            <person name="Mao J."/>
            <person name="Guo H."/>
            <person name="Dou H."/>
            <person name="Li T."/>
            <person name="Mu C."/>
            <person name="Jiang W."/>
            <person name="Fu Q."/>
            <person name="Fu X."/>
            <person name="Miao Y."/>
            <person name="Liu J."/>
            <person name="Yu Q."/>
            <person name="Li R."/>
            <person name="Liao H."/>
            <person name="Li X."/>
            <person name="Kong Y."/>
            <person name="Jiang Z."/>
            <person name="Chourrout D."/>
            <person name="Li R."/>
            <person name="Bao Z."/>
        </authorList>
    </citation>
    <scope>NUCLEOTIDE SEQUENCE [LARGE SCALE GENOMIC DNA]</scope>
    <source>
        <strain evidence="2 3">PY_sf001</strain>
    </source>
</reference>